<dbReference type="PRINTS" id="PR01415">
    <property type="entry name" value="ANKYRIN"/>
</dbReference>
<dbReference type="UniPathway" id="UPA00143"/>
<feature type="repeat" description="ANK" evidence="4">
    <location>
        <begin position="111"/>
        <end position="143"/>
    </location>
</feature>
<dbReference type="GeneTree" id="ENSGT00940000159080"/>
<reference evidence="6" key="1">
    <citation type="submission" date="2025-08" db="UniProtKB">
        <authorList>
            <consortium name="Ensembl"/>
        </authorList>
    </citation>
    <scope>IDENTIFICATION</scope>
</reference>
<dbReference type="Pfam" id="PF07525">
    <property type="entry name" value="SOCS_box"/>
    <property type="match status" value="1"/>
</dbReference>
<protein>
    <submittedName>
        <fullName evidence="6">Ankyrin repeat and SOCS box containing 3</fullName>
    </submittedName>
</protein>
<dbReference type="GO" id="GO:0016567">
    <property type="term" value="P:protein ubiquitination"/>
    <property type="evidence" value="ECO:0007669"/>
    <property type="project" value="UniProtKB-UniPathway"/>
</dbReference>
<comment type="pathway">
    <text evidence="1">Protein modification; protein ubiquitination.</text>
</comment>
<feature type="domain" description="SOCS box" evidence="5">
    <location>
        <begin position="410"/>
        <end position="445"/>
    </location>
</feature>
<evidence type="ECO:0000256" key="4">
    <source>
        <dbReference type="PROSITE-ProRule" id="PRU00023"/>
    </source>
</evidence>
<keyword evidence="3 4" id="KW-0040">ANK repeat</keyword>
<evidence type="ECO:0000313" key="7">
    <source>
        <dbReference type="Proteomes" id="UP000694388"/>
    </source>
</evidence>
<name>A0A8C4WV58_EPTBU</name>
<evidence type="ECO:0000256" key="2">
    <source>
        <dbReference type="ARBA" id="ARBA00022737"/>
    </source>
</evidence>
<dbReference type="InterPro" id="IPR001496">
    <property type="entry name" value="SOCS_box"/>
</dbReference>
<dbReference type="SMART" id="SM00248">
    <property type="entry name" value="ANK"/>
    <property type="match status" value="7"/>
</dbReference>
<dbReference type="Pfam" id="PF00023">
    <property type="entry name" value="Ank"/>
    <property type="match status" value="1"/>
</dbReference>
<dbReference type="PROSITE" id="PS50088">
    <property type="entry name" value="ANK_REPEAT"/>
    <property type="match status" value="3"/>
</dbReference>
<dbReference type="Gene3D" id="1.25.40.20">
    <property type="entry name" value="Ankyrin repeat-containing domain"/>
    <property type="match status" value="3"/>
</dbReference>
<dbReference type="Ensembl" id="ENSEBUT00000013589.1">
    <property type="protein sequence ID" value="ENSEBUP00000013013.1"/>
    <property type="gene ID" value="ENSEBUG00000008236.1"/>
</dbReference>
<dbReference type="AlphaFoldDB" id="A0A8C4WV58"/>
<dbReference type="CDD" id="cd03716">
    <property type="entry name" value="SOCS_ASB_like"/>
    <property type="match status" value="1"/>
</dbReference>
<dbReference type="GO" id="GO:0005737">
    <property type="term" value="C:cytoplasm"/>
    <property type="evidence" value="ECO:0007669"/>
    <property type="project" value="TreeGrafter"/>
</dbReference>
<dbReference type="InterPro" id="IPR002110">
    <property type="entry name" value="Ankyrin_rpt"/>
</dbReference>
<dbReference type="Proteomes" id="UP000694388">
    <property type="component" value="Unplaced"/>
</dbReference>
<dbReference type="OMA" id="CYTIICE"/>
<evidence type="ECO:0000256" key="3">
    <source>
        <dbReference type="ARBA" id="ARBA00023043"/>
    </source>
</evidence>
<reference evidence="6" key="2">
    <citation type="submission" date="2025-09" db="UniProtKB">
        <authorList>
            <consortium name="Ensembl"/>
        </authorList>
    </citation>
    <scope>IDENTIFICATION</scope>
</reference>
<dbReference type="PANTHER" id="PTHR24198:SF184">
    <property type="entry name" value="ANKYRIN REPEAT AND SOCS BOX CONTAINING 3"/>
    <property type="match status" value="1"/>
</dbReference>
<evidence type="ECO:0000313" key="6">
    <source>
        <dbReference type="Ensembl" id="ENSEBUP00000013013.1"/>
    </source>
</evidence>
<dbReference type="InterPro" id="IPR036770">
    <property type="entry name" value="Ankyrin_rpt-contain_sf"/>
</dbReference>
<dbReference type="SMART" id="SM00969">
    <property type="entry name" value="SOCS_box"/>
    <property type="match status" value="1"/>
</dbReference>
<evidence type="ECO:0000259" key="5">
    <source>
        <dbReference type="PROSITE" id="PS50225"/>
    </source>
</evidence>
<dbReference type="PANTHER" id="PTHR24198">
    <property type="entry name" value="ANKYRIN REPEAT AND PROTEIN KINASE DOMAIN-CONTAINING PROTEIN"/>
    <property type="match status" value="1"/>
</dbReference>
<accession>A0A8C4WV58</accession>
<sequence length="479" mass="53230">MNFSAPYQDSASSVALAARSGNAQLLRKLLRAQRPVDVCDNRSWRPLHEAAAAGYAACLKQLIRADPSQTAMEASSHEGFTALHLAAQNGHVACVSELIRSGANVNCINLQDETPLFLAVEQGSKHVVQTLIAGGASVHGSQHWTGWTVLHQAAWKVFPHCMLLCYTIICEKIVFDVMPQRSNIASQTGDGGTALFIAAQEGHEDCVRELLLAGASCMQACDAFQWHTPLHAAAERGHISLITSSHFLMDPLVSAVKGGHPDCLDVLLKNGYRPRPCSNNFPNALKYAVQLGHCRCISVFMAHGVRLTADHLKVALLFYHPRTFRFLLCHNAPLPHCQDFPKLCSHLAQRETRLYPDLSDRIQWFLPLLCAGYDPKDLLQNSQWFVNLYNLNRKKITKFIYLFIFLSSASLAHLSRLAVRRAVGLRLRGSWVCHLPVPPLLHSLLLFHTEIESYSGRIVSDSDLWENEDISDSDSDEDD</sequence>
<feature type="repeat" description="ANK" evidence="4">
    <location>
        <begin position="190"/>
        <end position="216"/>
    </location>
</feature>
<proteinExistence type="predicted"/>
<dbReference type="PROSITE" id="PS50297">
    <property type="entry name" value="ANK_REP_REGION"/>
    <property type="match status" value="3"/>
</dbReference>
<organism evidence="6 7">
    <name type="scientific">Eptatretus burgeri</name>
    <name type="common">Inshore hagfish</name>
    <dbReference type="NCBI Taxonomy" id="7764"/>
    <lineage>
        <taxon>Eukaryota</taxon>
        <taxon>Metazoa</taxon>
        <taxon>Chordata</taxon>
        <taxon>Craniata</taxon>
        <taxon>Vertebrata</taxon>
        <taxon>Cyclostomata</taxon>
        <taxon>Myxini</taxon>
        <taxon>Myxiniformes</taxon>
        <taxon>Myxinidae</taxon>
        <taxon>Eptatretinae</taxon>
        <taxon>Eptatretus</taxon>
    </lineage>
</organism>
<keyword evidence="2" id="KW-0677">Repeat</keyword>
<evidence type="ECO:0000256" key="1">
    <source>
        <dbReference type="ARBA" id="ARBA00004906"/>
    </source>
</evidence>
<keyword evidence="7" id="KW-1185">Reference proteome</keyword>
<dbReference type="SUPFAM" id="SSF48403">
    <property type="entry name" value="Ankyrin repeat"/>
    <property type="match status" value="1"/>
</dbReference>
<dbReference type="PROSITE" id="PS50225">
    <property type="entry name" value="SOCS"/>
    <property type="match status" value="1"/>
</dbReference>
<dbReference type="Pfam" id="PF12796">
    <property type="entry name" value="Ank_2"/>
    <property type="match status" value="2"/>
</dbReference>
<feature type="repeat" description="ANK" evidence="4">
    <location>
        <begin position="78"/>
        <end position="110"/>
    </location>
</feature>